<dbReference type="RefSeq" id="XP_019036054.1">
    <property type="nucleotide sequence ID" value="XM_019186030.1"/>
</dbReference>
<proteinExistence type="inferred from homology"/>
<dbReference type="Gene3D" id="3.40.50.300">
    <property type="entry name" value="P-loop containing nucleotide triphosphate hydrolases"/>
    <property type="match status" value="1"/>
</dbReference>
<organism evidence="13 14">
    <name type="scientific">Wickerhamomyces anomalus (strain ATCC 58044 / CBS 1984 / NCYC 433 / NRRL Y-366-8)</name>
    <name type="common">Yeast</name>
    <name type="synonym">Hansenula anomala</name>
    <dbReference type="NCBI Taxonomy" id="683960"/>
    <lineage>
        <taxon>Eukaryota</taxon>
        <taxon>Fungi</taxon>
        <taxon>Dikarya</taxon>
        <taxon>Ascomycota</taxon>
        <taxon>Saccharomycotina</taxon>
        <taxon>Saccharomycetes</taxon>
        <taxon>Phaffomycetales</taxon>
        <taxon>Wickerhamomycetaceae</taxon>
        <taxon>Wickerhamomyces</taxon>
    </lineage>
</organism>
<keyword evidence="11" id="KW-0507">mRNA processing</keyword>
<keyword evidence="11" id="KW-0694">RNA-binding</keyword>
<dbReference type="AlphaFoldDB" id="A0A1E3NW95"/>
<dbReference type="InterPro" id="IPR035979">
    <property type="entry name" value="RBD_domain_sf"/>
</dbReference>
<keyword evidence="8 11" id="KW-0496">Mitochondrion</keyword>
<evidence type="ECO:0000256" key="4">
    <source>
        <dbReference type="ARBA" id="ARBA00022692"/>
    </source>
</evidence>
<accession>A0A1E3NW95</accession>
<evidence type="ECO:0000256" key="3">
    <source>
        <dbReference type="ARBA" id="ARBA00020222"/>
    </source>
</evidence>
<evidence type="ECO:0000256" key="1">
    <source>
        <dbReference type="ARBA" id="ARBA00004434"/>
    </source>
</evidence>
<evidence type="ECO:0000259" key="12">
    <source>
        <dbReference type="Pfam" id="PF10443"/>
    </source>
</evidence>
<gene>
    <name evidence="13" type="ORF">WICANDRAFT_86276</name>
</gene>
<dbReference type="OrthoDB" id="10267654at2759"/>
<protein>
    <recommendedName>
        <fullName evidence="3 11">Mitochondrial escape protein 2</fullName>
    </recommendedName>
</protein>
<evidence type="ECO:0000313" key="13">
    <source>
        <dbReference type="EMBL" id="ODQ56847.1"/>
    </source>
</evidence>
<dbReference type="Proteomes" id="UP000094112">
    <property type="component" value="Unassembled WGS sequence"/>
</dbReference>
<comment type="function">
    <text evidence="10 11">Plays a role in maintaining the mitochondrial genome and in controlling the mtDNA escape. Involved in the regulation of mtDNA nucleotide structure and number. May have a dispensable role in early maturation of pre-rRNA.</text>
</comment>
<dbReference type="SUPFAM" id="SSF54928">
    <property type="entry name" value="RNA-binding domain, RBD"/>
    <property type="match status" value="1"/>
</dbReference>
<evidence type="ECO:0000256" key="11">
    <source>
        <dbReference type="RuleBase" id="RU367108"/>
    </source>
</evidence>
<dbReference type="Gene3D" id="3.30.70.330">
    <property type="match status" value="1"/>
</dbReference>
<keyword evidence="14" id="KW-1185">Reference proteome</keyword>
<keyword evidence="7" id="KW-1133">Transmembrane helix</keyword>
<dbReference type="PANTHER" id="PTHR32198">
    <property type="entry name" value="MITOCHONDRIAL ESCAPE PROTEIN 2"/>
    <property type="match status" value="1"/>
</dbReference>
<dbReference type="SUPFAM" id="SSF52540">
    <property type="entry name" value="P-loop containing nucleoside triphosphate hydrolases"/>
    <property type="match status" value="1"/>
</dbReference>
<sequence length="823" mass="92889">MVMRYLGARSIKLASNPIRTRLITPRPAFYVPRRFAGDDIQKKDIEAGESVDANETGVIEKDDQETMLYFDHVLPFRSSIWDVRQWISYVIVSDKRPEAIQSHVMKLANPEENGSVSIPGLEITKLVPIKRDGGAFVKFKVPPNYTVSELNSKIQQNTVKESKHGLLNWITQSAAFPVKGVPWIEDLRRFPNRTIKVKFTGPALSEEELYSLFRRYGTIYDIKPASEEDKKATVIFRSFRGAICSKNCITGMKLNDTTLHIQYEKYNSKNVLIDWLVNHTRIAIPLILAVLATLAVVIFDPIREFCIENKITNKFILSKKNSVVKWVNDLTNTTISSFQKLIGQDAKGGPRRGLWSERLDIVKELKLWIEENVNTFIIVRGPRGTGKHELVMQHALHDRDNILYIDCDKLVKSRTDSQFISNAAHEVGYFPVFPWLNSFSNVIDLGVQGLTGQKSGFAESKDVQFRNILSSVLIAVRNISLSGYKAIIGSGENATPVKEEDFLQQHPEKKPVIVIDRFSTTNKSESNAFVYKELADWTAMLISMNLAHVIFLTEDVGTSQFLSESLPDQVFKTIGLSDASHESAKSYVLGQLQDDNVADTSDDENLQEKKLDAVKLHSISKDLDKALGPIGGRMLDLQAFVRRVKSGEAPLEALDRMVSQTAEQITQIFLSKDQGMKNAQAWELMKLLAENEEVSFKKLIYNPLFKSAPESGLIELERNGLIGISRDRGIMDKIVPAKPIYRAAFQNLVKDQSVSKVLETAYLLKIISAETQKIQKFEEEVQKLSYFANERAFRGRLSYLADKIDLSNENIIKAEAAIKAFSK</sequence>
<keyword evidence="4" id="KW-0812">Transmembrane</keyword>
<evidence type="ECO:0000256" key="8">
    <source>
        <dbReference type="ARBA" id="ARBA00023128"/>
    </source>
</evidence>
<evidence type="ECO:0000256" key="5">
    <source>
        <dbReference type="ARBA" id="ARBA00022792"/>
    </source>
</evidence>
<evidence type="ECO:0000313" key="14">
    <source>
        <dbReference type="Proteomes" id="UP000094112"/>
    </source>
</evidence>
<feature type="domain" description="Mitochondrial escape protein 2 C-terminal" evidence="12">
    <location>
        <begin position="358"/>
        <end position="785"/>
    </location>
</feature>
<comment type="similarity">
    <text evidence="2 11">Belongs to the YME2 family.</text>
</comment>
<dbReference type="CDD" id="cd12433">
    <property type="entry name" value="RRM_Yme2p_like"/>
    <property type="match status" value="1"/>
</dbReference>
<dbReference type="GO" id="GO:0005743">
    <property type="term" value="C:mitochondrial inner membrane"/>
    <property type="evidence" value="ECO:0007669"/>
    <property type="project" value="UniProtKB-SubCell"/>
</dbReference>
<dbReference type="Pfam" id="PF10443">
    <property type="entry name" value="RNA12"/>
    <property type="match status" value="1"/>
</dbReference>
<dbReference type="InterPro" id="IPR012677">
    <property type="entry name" value="Nucleotide-bd_a/b_plait_sf"/>
</dbReference>
<dbReference type="STRING" id="683960.A0A1E3NW95"/>
<evidence type="ECO:0000256" key="7">
    <source>
        <dbReference type="ARBA" id="ARBA00022989"/>
    </source>
</evidence>
<dbReference type="InterPro" id="IPR039627">
    <property type="entry name" value="Yme2_C"/>
</dbReference>
<evidence type="ECO:0000256" key="10">
    <source>
        <dbReference type="ARBA" id="ARBA00025276"/>
    </source>
</evidence>
<reference evidence="13 14" key="1">
    <citation type="journal article" date="2016" name="Proc. Natl. Acad. Sci. U.S.A.">
        <title>Comparative genomics of biotechnologically important yeasts.</title>
        <authorList>
            <person name="Riley R."/>
            <person name="Haridas S."/>
            <person name="Wolfe K.H."/>
            <person name="Lopes M.R."/>
            <person name="Hittinger C.T."/>
            <person name="Goeker M."/>
            <person name="Salamov A.A."/>
            <person name="Wisecaver J.H."/>
            <person name="Long T.M."/>
            <person name="Calvey C.H."/>
            <person name="Aerts A.L."/>
            <person name="Barry K.W."/>
            <person name="Choi C."/>
            <person name="Clum A."/>
            <person name="Coughlan A.Y."/>
            <person name="Deshpande S."/>
            <person name="Douglass A.P."/>
            <person name="Hanson S.J."/>
            <person name="Klenk H.-P."/>
            <person name="LaButti K.M."/>
            <person name="Lapidus A."/>
            <person name="Lindquist E.A."/>
            <person name="Lipzen A.M."/>
            <person name="Meier-Kolthoff J.P."/>
            <person name="Ohm R.A."/>
            <person name="Otillar R.P."/>
            <person name="Pangilinan J.L."/>
            <person name="Peng Y."/>
            <person name="Rokas A."/>
            <person name="Rosa C.A."/>
            <person name="Scheuner C."/>
            <person name="Sibirny A.A."/>
            <person name="Slot J.C."/>
            <person name="Stielow J.B."/>
            <person name="Sun H."/>
            <person name="Kurtzman C.P."/>
            <person name="Blackwell M."/>
            <person name="Grigoriev I.V."/>
            <person name="Jeffries T.W."/>
        </authorList>
    </citation>
    <scope>NUCLEOTIDE SEQUENCE [LARGE SCALE GENOMIC DNA]</scope>
    <source>
        <strain evidence="14">ATCC 58044 / CBS 1984 / NCYC 433 / NRRL Y-366-8</strain>
    </source>
</reference>
<keyword evidence="9" id="KW-0472">Membrane</keyword>
<dbReference type="GO" id="GO:0006397">
    <property type="term" value="P:mRNA processing"/>
    <property type="evidence" value="ECO:0007669"/>
    <property type="project" value="UniProtKB-UniRule"/>
</dbReference>
<dbReference type="GeneID" id="30203276"/>
<dbReference type="EMBL" id="KV454215">
    <property type="protein sequence ID" value="ODQ56847.1"/>
    <property type="molecule type" value="Genomic_DNA"/>
</dbReference>
<dbReference type="InterPro" id="IPR018850">
    <property type="entry name" value="Mt_escape_2_C"/>
</dbReference>
<dbReference type="InterPro" id="IPR034260">
    <property type="entry name" value="Yme2_RRM"/>
</dbReference>
<dbReference type="InterPro" id="IPR027417">
    <property type="entry name" value="P-loop_NTPase"/>
</dbReference>
<keyword evidence="6" id="KW-0809">Transit peptide</keyword>
<evidence type="ECO:0000256" key="2">
    <source>
        <dbReference type="ARBA" id="ARBA00010320"/>
    </source>
</evidence>
<name>A0A1E3NW95_WICAA</name>
<evidence type="ECO:0000256" key="6">
    <source>
        <dbReference type="ARBA" id="ARBA00022946"/>
    </source>
</evidence>
<dbReference type="GO" id="GO:0003723">
    <property type="term" value="F:RNA binding"/>
    <property type="evidence" value="ECO:0007669"/>
    <property type="project" value="UniProtKB-UniRule"/>
</dbReference>
<comment type="subcellular location">
    <subcellularLocation>
        <location evidence="1 11">Mitochondrion inner membrane</location>
        <topology evidence="1 11">Single-pass membrane protein</topology>
    </subcellularLocation>
</comment>
<keyword evidence="5 11" id="KW-0999">Mitochondrion inner membrane</keyword>
<dbReference type="PANTHER" id="PTHR32198:SF2">
    <property type="entry name" value="MITOCHONDRIAL ESCAPE PROTEIN 2"/>
    <property type="match status" value="1"/>
</dbReference>
<evidence type="ECO:0000256" key="9">
    <source>
        <dbReference type="ARBA" id="ARBA00023136"/>
    </source>
</evidence>